<dbReference type="PROSITE" id="PS51257">
    <property type="entry name" value="PROKAR_LIPOPROTEIN"/>
    <property type="match status" value="1"/>
</dbReference>
<dbReference type="PANTHER" id="PTHR30383">
    <property type="entry name" value="THIOESTERASE 1/PROTEASE 1/LYSOPHOSPHOLIPASE L1"/>
    <property type="match status" value="1"/>
</dbReference>
<dbReference type="Pfam" id="PF13472">
    <property type="entry name" value="Lipase_GDSL_2"/>
    <property type="match status" value="1"/>
</dbReference>
<evidence type="ECO:0000313" key="3">
    <source>
        <dbReference type="Proteomes" id="UP000265801"/>
    </source>
</evidence>
<dbReference type="EMBL" id="QXIR01000044">
    <property type="protein sequence ID" value="RIW28498.1"/>
    <property type="molecule type" value="Genomic_DNA"/>
</dbReference>
<dbReference type="PANTHER" id="PTHR30383:SF27">
    <property type="entry name" value="SPORE GERMINATION LIPASE LIPC"/>
    <property type="match status" value="1"/>
</dbReference>
<dbReference type="InterPro" id="IPR013830">
    <property type="entry name" value="SGNH_hydro"/>
</dbReference>
<keyword evidence="3" id="KW-1185">Reference proteome</keyword>
<evidence type="ECO:0000259" key="1">
    <source>
        <dbReference type="Pfam" id="PF13472"/>
    </source>
</evidence>
<dbReference type="GO" id="GO:0004622">
    <property type="term" value="F:phosphatidylcholine lysophospholipase activity"/>
    <property type="evidence" value="ECO:0007669"/>
    <property type="project" value="TreeGrafter"/>
</dbReference>
<dbReference type="SUPFAM" id="SSF52266">
    <property type="entry name" value="SGNH hydrolase"/>
    <property type="match status" value="1"/>
</dbReference>
<dbReference type="CDD" id="cd04506">
    <property type="entry name" value="SGNH_hydrolase_YpmR_like"/>
    <property type="match status" value="1"/>
</dbReference>
<dbReference type="Gene3D" id="3.40.50.1110">
    <property type="entry name" value="SGNH hydrolase"/>
    <property type="match status" value="1"/>
</dbReference>
<dbReference type="InterPro" id="IPR036514">
    <property type="entry name" value="SGNH_hydro_sf"/>
</dbReference>
<dbReference type="OrthoDB" id="252349at2"/>
<proteinExistence type="predicted"/>
<accession>A0A3A1QN53</accession>
<protein>
    <submittedName>
        <fullName evidence="2">GDSL family lipase</fullName>
    </submittedName>
</protein>
<evidence type="ECO:0000313" key="2">
    <source>
        <dbReference type="EMBL" id="RIW28498.1"/>
    </source>
</evidence>
<dbReference type="AlphaFoldDB" id="A0A3A1QN53"/>
<name>A0A3A1QN53_9BACI</name>
<feature type="domain" description="SGNH hydrolase-type esterase" evidence="1">
    <location>
        <begin position="56"/>
        <end position="248"/>
    </location>
</feature>
<comment type="caution">
    <text evidence="2">The sequence shown here is derived from an EMBL/GenBank/DDBJ whole genome shotgun (WGS) entry which is preliminary data.</text>
</comment>
<dbReference type="Proteomes" id="UP000265801">
    <property type="component" value="Unassembled WGS sequence"/>
</dbReference>
<organism evidence="2 3">
    <name type="scientific">Bacillus salacetis</name>
    <dbReference type="NCBI Taxonomy" id="2315464"/>
    <lineage>
        <taxon>Bacteria</taxon>
        <taxon>Bacillati</taxon>
        <taxon>Bacillota</taxon>
        <taxon>Bacilli</taxon>
        <taxon>Bacillales</taxon>
        <taxon>Bacillaceae</taxon>
        <taxon>Bacillus</taxon>
    </lineage>
</organism>
<sequence length="279" mass="31752">MVQMRKLLFSLFLILFLISGCSGSEFTSHPESALTLLEKEQPPADFIPKDLKVVSIGDSLTQGVGDSTKSGGYVPYLKESLEGLDAVKQAEFSNYGVRGNRTDQLLKRLKNDDIKSAIEESDVVIITIGGNDVMKVFKENIYDLNLAVFNNEMDKYGDRLYELLKLIRSYNAETGIVLIGIYNPFNTWFSEIKEVDEIILNWNRLSEDVLEGFGQSAFISVNDIFIEGKESLLFEEDYFHPNDEGYELMAKRMFEELTERETLAELTQSEFIVREEGLE</sequence>
<gene>
    <name evidence="2" type="ORF">D3H55_21660</name>
</gene>
<reference evidence="2 3" key="1">
    <citation type="submission" date="2018-09" db="EMBL/GenBank/DDBJ databases">
        <title>Bacillus saliacetes sp. nov., isolated from Thai shrimp paste (Ka-pi).</title>
        <authorList>
            <person name="Daroonpunt R."/>
            <person name="Tanasupawat S."/>
            <person name="Yiamsombut S."/>
        </authorList>
    </citation>
    <scope>NUCLEOTIDE SEQUENCE [LARGE SCALE GENOMIC DNA]</scope>
    <source>
        <strain evidence="2 3">SKP7-4</strain>
    </source>
</reference>
<dbReference type="InterPro" id="IPR051532">
    <property type="entry name" value="Ester_Hydrolysis_Enzymes"/>
</dbReference>